<keyword evidence="3 10" id="KW-1003">Cell membrane</keyword>
<feature type="transmembrane region" description="Helical" evidence="10">
    <location>
        <begin position="360"/>
        <end position="383"/>
    </location>
</feature>
<feature type="transmembrane region" description="Helical" evidence="10">
    <location>
        <begin position="23"/>
        <end position="41"/>
    </location>
</feature>
<comment type="subcellular location">
    <subcellularLocation>
        <location evidence="1 10">Cell membrane</location>
        <topology evidence="1 10">Multi-pass membrane protein</topology>
    </subcellularLocation>
</comment>
<dbReference type="GO" id="GO:0051453">
    <property type="term" value="P:regulation of intracellular pH"/>
    <property type="evidence" value="ECO:0007669"/>
    <property type="project" value="TreeGrafter"/>
</dbReference>
<keyword evidence="9 10" id="KW-0739">Sodium transport</keyword>
<evidence type="ECO:0000256" key="2">
    <source>
        <dbReference type="ARBA" id="ARBA00022448"/>
    </source>
</evidence>
<keyword evidence="10" id="KW-0050">Antiport</keyword>
<evidence type="ECO:0000259" key="11">
    <source>
        <dbReference type="Pfam" id="PF00999"/>
    </source>
</evidence>
<evidence type="ECO:0000256" key="5">
    <source>
        <dbReference type="ARBA" id="ARBA00022989"/>
    </source>
</evidence>
<keyword evidence="6 10" id="KW-0915">Sodium</keyword>
<protein>
    <submittedName>
        <fullName evidence="12">Sodium:proton antiporter</fullName>
    </submittedName>
</protein>
<feature type="transmembrane region" description="Helical" evidence="10">
    <location>
        <begin position="241"/>
        <end position="264"/>
    </location>
</feature>
<dbReference type="AlphaFoldDB" id="A0A101JLR4"/>
<keyword evidence="2 10" id="KW-0813">Transport</keyword>
<comment type="caution">
    <text evidence="12">The sequence shown here is derived from an EMBL/GenBank/DDBJ whole genome shotgun (WGS) entry which is preliminary data.</text>
</comment>
<name>A0A101JLR4_9ACTN</name>
<evidence type="ECO:0000256" key="3">
    <source>
        <dbReference type="ARBA" id="ARBA00022475"/>
    </source>
</evidence>
<evidence type="ECO:0000256" key="9">
    <source>
        <dbReference type="ARBA" id="ARBA00023201"/>
    </source>
</evidence>
<dbReference type="PANTHER" id="PTHR10110">
    <property type="entry name" value="SODIUM/HYDROGEN EXCHANGER"/>
    <property type="match status" value="1"/>
</dbReference>
<keyword evidence="5 10" id="KW-1133">Transmembrane helix</keyword>
<dbReference type="InterPro" id="IPR004705">
    <property type="entry name" value="Cation/H_exchanger_CPA1_bac"/>
</dbReference>
<evidence type="ECO:0000256" key="7">
    <source>
        <dbReference type="ARBA" id="ARBA00023065"/>
    </source>
</evidence>
<evidence type="ECO:0000313" key="12">
    <source>
        <dbReference type="EMBL" id="KUL29225.1"/>
    </source>
</evidence>
<feature type="transmembrane region" description="Helical" evidence="10">
    <location>
        <begin position="201"/>
        <end position="220"/>
    </location>
</feature>
<accession>A0A101JLR4</accession>
<feature type="transmembrane region" description="Helical" evidence="10">
    <location>
        <begin position="395"/>
        <end position="419"/>
    </location>
</feature>
<reference evidence="12 13" key="1">
    <citation type="submission" date="2015-10" db="EMBL/GenBank/DDBJ databases">
        <authorList>
            <person name="Gilbert D.G."/>
        </authorList>
    </citation>
    <scope>NUCLEOTIDE SEQUENCE [LARGE SCALE GENOMIC DNA]</scope>
    <source>
        <strain evidence="12 13">NRRL B-16712</strain>
    </source>
</reference>
<organism evidence="12 13">
    <name type="scientific">Actinoplanes awajinensis subsp. mycoplanecinus</name>
    <dbReference type="NCBI Taxonomy" id="135947"/>
    <lineage>
        <taxon>Bacteria</taxon>
        <taxon>Bacillati</taxon>
        <taxon>Actinomycetota</taxon>
        <taxon>Actinomycetes</taxon>
        <taxon>Micromonosporales</taxon>
        <taxon>Micromonosporaceae</taxon>
        <taxon>Actinoplanes</taxon>
    </lineage>
</organism>
<evidence type="ECO:0000256" key="8">
    <source>
        <dbReference type="ARBA" id="ARBA00023136"/>
    </source>
</evidence>
<feature type="transmembrane region" description="Helical" evidence="10">
    <location>
        <begin position="74"/>
        <end position="95"/>
    </location>
</feature>
<feature type="transmembrane region" description="Helical" evidence="10">
    <location>
        <begin position="102"/>
        <end position="124"/>
    </location>
</feature>
<dbReference type="InterPro" id="IPR006153">
    <property type="entry name" value="Cation/H_exchanger_TM"/>
</dbReference>
<dbReference type="Proteomes" id="UP000053244">
    <property type="component" value="Unassembled WGS sequence"/>
</dbReference>
<keyword evidence="4 10" id="KW-0812">Transmembrane</keyword>
<dbReference type="GO" id="GO:0098719">
    <property type="term" value="P:sodium ion import across plasma membrane"/>
    <property type="evidence" value="ECO:0007669"/>
    <property type="project" value="TreeGrafter"/>
</dbReference>
<feature type="transmembrane region" description="Helical" evidence="10">
    <location>
        <begin position="316"/>
        <end position="340"/>
    </location>
</feature>
<dbReference type="PANTHER" id="PTHR10110:SF86">
    <property type="entry name" value="SODIUM_HYDROGEN EXCHANGER 7"/>
    <property type="match status" value="1"/>
</dbReference>
<keyword evidence="13" id="KW-1185">Reference proteome</keyword>
<evidence type="ECO:0000256" key="6">
    <source>
        <dbReference type="ARBA" id="ARBA00023053"/>
    </source>
</evidence>
<keyword evidence="8 10" id="KW-0472">Membrane</keyword>
<evidence type="ECO:0000256" key="10">
    <source>
        <dbReference type="RuleBase" id="RU366002"/>
    </source>
</evidence>
<proteinExistence type="inferred from homology"/>
<sequence>MVIRLIPVIRSVRENRTVSHERLLTFVLAGFVVLVMVRWVAERTGLPSAALLTLAGIGYSLLPGQNVVLNPEFVLTYLIPPLLYSAALDSSLLAIRRNLVTVIGLSVLLVLITALTIGAGFAWFVGGATLAAGVTIGAAVAPHDPGVALGVARRSGLPVRLVTVIQGEGLLNDATALTLLSVAITAAAGHGFSGPAALGRLLLAAAGGIVAGALVAYGVRRLRHLARDPLTANAISLATPFAAYLLAEWAGVSGVLAVVVTGLIVGHDAPRWASGASRLQTSAVWRLVDFLLEGMIFLLIGQQLPAILRDLRQYDAAVILPAVAVTVGVVLVSRPLWLLATHTLPARLGWRSGALTGREVIALSWTGTRGVISLVAVLAVPLTTVDGSPFPLRDLLVFCTLTAVLVTLLGQGLTLAPLVRLLGLHASPDDQAALRNEARSASVHAALIRLGELGAQEPELDPRQIAQMREALQVRLRRYEGRIESLRTTGAEIEGHAEGYETRAWLRHVTIDAQREELLRWRDAGRLPDAGLRVLERELDHEERMLPPG</sequence>
<evidence type="ECO:0000313" key="13">
    <source>
        <dbReference type="Proteomes" id="UP000053244"/>
    </source>
</evidence>
<dbReference type="GO" id="GO:0015386">
    <property type="term" value="F:potassium:proton antiporter activity"/>
    <property type="evidence" value="ECO:0007669"/>
    <property type="project" value="TreeGrafter"/>
</dbReference>
<dbReference type="Gene3D" id="6.10.140.1330">
    <property type="match status" value="1"/>
</dbReference>
<dbReference type="GO" id="GO:0015385">
    <property type="term" value="F:sodium:proton antiporter activity"/>
    <property type="evidence" value="ECO:0007669"/>
    <property type="project" value="InterPro"/>
</dbReference>
<keyword evidence="7 10" id="KW-0406">Ion transport</keyword>
<feature type="domain" description="Cation/H+ exchanger transmembrane" evidence="11">
    <location>
        <begin position="32"/>
        <end position="420"/>
    </location>
</feature>
<comment type="similarity">
    <text evidence="10">Belongs to the monovalent cation:proton antiporter 1 (CPA1) transporter (TC 2.A.36) family.</text>
</comment>
<dbReference type="OrthoDB" id="57886at2"/>
<dbReference type="Pfam" id="PF00999">
    <property type="entry name" value="Na_H_Exchanger"/>
    <property type="match status" value="1"/>
</dbReference>
<dbReference type="GO" id="GO:0005886">
    <property type="term" value="C:plasma membrane"/>
    <property type="evidence" value="ECO:0007669"/>
    <property type="project" value="UniProtKB-SubCell"/>
</dbReference>
<dbReference type="EMBL" id="LLZH01000281">
    <property type="protein sequence ID" value="KUL29225.1"/>
    <property type="molecule type" value="Genomic_DNA"/>
</dbReference>
<comment type="caution">
    <text evidence="10">Lacks conserved residue(s) required for the propagation of feature annotation.</text>
</comment>
<dbReference type="InterPro" id="IPR018422">
    <property type="entry name" value="Cation/H_exchanger_CPA1"/>
</dbReference>
<evidence type="ECO:0000256" key="4">
    <source>
        <dbReference type="ARBA" id="ARBA00022692"/>
    </source>
</evidence>
<evidence type="ECO:0000256" key="1">
    <source>
        <dbReference type="ARBA" id="ARBA00004651"/>
    </source>
</evidence>
<dbReference type="NCBIfam" id="TIGR00831">
    <property type="entry name" value="a_cpa1"/>
    <property type="match status" value="1"/>
</dbReference>
<feature type="transmembrane region" description="Helical" evidence="10">
    <location>
        <begin position="284"/>
        <end position="304"/>
    </location>
</feature>
<gene>
    <name evidence="12" type="ORF">ADL15_29140</name>
</gene>
<comment type="function">
    <text evidence="10">Na(+)/H(+) antiporter that extrudes sodium in exchange for external protons.</text>
</comment>